<evidence type="ECO:0000256" key="1">
    <source>
        <dbReference type="SAM" id="MobiDB-lite"/>
    </source>
</evidence>
<name>A0A2M7RSX2_9BACT</name>
<gene>
    <name evidence="2" type="ORF">COY59_01105</name>
</gene>
<organism evidence="2 3">
    <name type="scientific">Candidatus Gottesmanbacteria bacterium CG_4_10_14_0_8_um_filter_37_24</name>
    <dbReference type="NCBI Taxonomy" id="1974574"/>
    <lineage>
        <taxon>Bacteria</taxon>
        <taxon>Candidatus Gottesmaniibacteriota</taxon>
    </lineage>
</organism>
<feature type="compositionally biased region" description="Pro residues" evidence="1">
    <location>
        <begin position="96"/>
        <end position="106"/>
    </location>
</feature>
<dbReference type="EMBL" id="PFMK01000021">
    <property type="protein sequence ID" value="PIZ03139.1"/>
    <property type="molecule type" value="Genomic_DNA"/>
</dbReference>
<proteinExistence type="predicted"/>
<feature type="region of interest" description="Disordered" evidence="1">
    <location>
        <begin position="78"/>
        <end position="128"/>
    </location>
</feature>
<feature type="compositionally biased region" description="Polar residues" evidence="1">
    <location>
        <begin position="119"/>
        <end position="128"/>
    </location>
</feature>
<evidence type="ECO:0000313" key="2">
    <source>
        <dbReference type="EMBL" id="PIZ03139.1"/>
    </source>
</evidence>
<reference evidence="3" key="1">
    <citation type="submission" date="2017-09" db="EMBL/GenBank/DDBJ databases">
        <title>Depth-based differentiation of microbial function through sediment-hosted aquifers and enrichment of novel symbionts in the deep terrestrial subsurface.</title>
        <authorList>
            <person name="Probst A.J."/>
            <person name="Ladd B."/>
            <person name="Jarett J.K."/>
            <person name="Geller-Mcgrath D.E."/>
            <person name="Sieber C.M.K."/>
            <person name="Emerson J.B."/>
            <person name="Anantharaman K."/>
            <person name="Thomas B.C."/>
            <person name="Malmstrom R."/>
            <person name="Stieglmeier M."/>
            <person name="Klingl A."/>
            <person name="Woyke T."/>
            <person name="Ryan C.M."/>
            <person name="Banfield J.F."/>
        </authorList>
    </citation>
    <scope>NUCLEOTIDE SEQUENCE [LARGE SCALE GENOMIC DNA]</scope>
</reference>
<dbReference type="Proteomes" id="UP000231069">
    <property type="component" value="Unassembled WGS sequence"/>
</dbReference>
<dbReference type="AlphaFoldDB" id="A0A2M7RSX2"/>
<comment type="caution">
    <text evidence="2">The sequence shown here is derived from an EMBL/GenBank/DDBJ whole genome shotgun (WGS) entry which is preliminary data.</text>
</comment>
<accession>A0A2M7RSX2</accession>
<sequence length="128" mass="14110">MGKKQEYQSRQMDCPFSGCTVKITFPEGTTPKRGPDNMRVVLGSCGEISIDSPTLPIRWPGCERNECHGLVWLTPTGQNPPDDLSFFGTTTEEELPPGPHFLPPYPGVRRHSKVYATQGPFSGTSNDN</sequence>
<evidence type="ECO:0000313" key="3">
    <source>
        <dbReference type="Proteomes" id="UP000231069"/>
    </source>
</evidence>
<protein>
    <submittedName>
        <fullName evidence="2">Uncharacterized protein</fullName>
    </submittedName>
</protein>